<organism evidence="1 2">
    <name type="scientific">Mya arenaria</name>
    <name type="common">Soft-shell clam</name>
    <dbReference type="NCBI Taxonomy" id="6604"/>
    <lineage>
        <taxon>Eukaryota</taxon>
        <taxon>Metazoa</taxon>
        <taxon>Spiralia</taxon>
        <taxon>Lophotrochozoa</taxon>
        <taxon>Mollusca</taxon>
        <taxon>Bivalvia</taxon>
        <taxon>Autobranchia</taxon>
        <taxon>Heteroconchia</taxon>
        <taxon>Euheterodonta</taxon>
        <taxon>Imparidentia</taxon>
        <taxon>Neoheterodontei</taxon>
        <taxon>Myida</taxon>
        <taxon>Myoidea</taxon>
        <taxon>Myidae</taxon>
        <taxon>Mya</taxon>
    </lineage>
</organism>
<evidence type="ECO:0000313" key="2">
    <source>
        <dbReference type="Proteomes" id="UP001164746"/>
    </source>
</evidence>
<protein>
    <submittedName>
        <fullName evidence="1">Uncharacterized protein</fullName>
    </submittedName>
</protein>
<sequence length="77" mass="9076">MNKAELLAVTKTTHFGIIRTESIRAALPSKYKWKTLIHKQVNKYWIDNISQSAKLHKTRRFMKFDRFNPGSVLCVLR</sequence>
<dbReference type="EMBL" id="CP111014">
    <property type="protein sequence ID" value="WAR00644.1"/>
    <property type="molecule type" value="Genomic_DNA"/>
</dbReference>
<accession>A0ABY7DUS9</accession>
<evidence type="ECO:0000313" key="1">
    <source>
        <dbReference type="EMBL" id="WAR00644.1"/>
    </source>
</evidence>
<proteinExistence type="predicted"/>
<feature type="non-terminal residue" evidence="1">
    <location>
        <position position="77"/>
    </location>
</feature>
<dbReference type="Proteomes" id="UP001164746">
    <property type="component" value="Chromosome 3"/>
</dbReference>
<keyword evidence="2" id="KW-1185">Reference proteome</keyword>
<reference evidence="1" key="1">
    <citation type="submission" date="2022-11" db="EMBL/GenBank/DDBJ databases">
        <title>Centuries of genome instability and evolution in soft-shell clam transmissible cancer (bioRxiv).</title>
        <authorList>
            <person name="Hart S.F.M."/>
            <person name="Yonemitsu M.A."/>
            <person name="Giersch R.M."/>
            <person name="Beal B.F."/>
            <person name="Arriagada G."/>
            <person name="Davis B.W."/>
            <person name="Ostrander E.A."/>
            <person name="Goff S.P."/>
            <person name="Metzger M.J."/>
        </authorList>
    </citation>
    <scope>NUCLEOTIDE SEQUENCE</scope>
    <source>
        <strain evidence="1">MELC-2E11</strain>
        <tissue evidence="1">Siphon/mantle</tissue>
    </source>
</reference>
<gene>
    <name evidence="1" type="ORF">MAR_025016</name>
</gene>
<name>A0ABY7DUS9_MYAAR</name>